<reference evidence="1" key="1">
    <citation type="submission" date="2024-01" db="EMBL/GenBank/DDBJ databases">
        <title>The diversity of rhizobia nodulating Mimosa spp. in eleven states of Brazil covering several biomes is determined by host plant, location, and edaphic factors.</title>
        <authorList>
            <person name="Rouws L."/>
            <person name="Barauna A."/>
            <person name="Beukes C."/>
            <person name="De Faria S.M."/>
            <person name="Gross E."/>
            <person name="Dos Reis Junior F.B."/>
            <person name="Simon M."/>
            <person name="Maluk M."/>
            <person name="Odee D.W."/>
            <person name="Kenicer G."/>
            <person name="Young J.P.W."/>
            <person name="Reis V.M."/>
            <person name="Zilli J."/>
            <person name="James E.K."/>
        </authorList>
    </citation>
    <scope>NUCLEOTIDE SEQUENCE</scope>
    <source>
        <strain evidence="1">JPY452</strain>
    </source>
</reference>
<dbReference type="EMBL" id="JAYMRU010000007">
    <property type="protein sequence ID" value="MEM5400820.1"/>
    <property type="molecule type" value="Genomic_DNA"/>
</dbReference>
<keyword evidence="2" id="KW-1185">Reference proteome</keyword>
<evidence type="ECO:0000313" key="1">
    <source>
        <dbReference type="EMBL" id="MEM5400820.1"/>
    </source>
</evidence>
<sequence length="74" mass="8539">MRDYGMPLFTLLAVGTEFAGSPFWSPHADAVMLYWAVSGGALFYALAVWVGYRWWRDRRRRIVQAVIDRLEGKS</sequence>
<evidence type="ECO:0000313" key="2">
    <source>
        <dbReference type="Proteomes" id="UP001392318"/>
    </source>
</evidence>
<accession>A0ACC6RGX1</accession>
<dbReference type="Proteomes" id="UP001392318">
    <property type="component" value="Unassembled WGS sequence"/>
</dbReference>
<organism evidence="1 2">
    <name type="scientific">Paraburkholderia unamae</name>
    <dbReference type="NCBI Taxonomy" id="219649"/>
    <lineage>
        <taxon>Bacteria</taxon>
        <taxon>Pseudomonadati</taxon>
        <taxon>Pseudomonadota</taxon>
        <taxon>Betaproteobacteria</taxon>
        <taxon>Burkholderiales</taxon>
        <taxon>Burkholderiaceae</taxon>
        <taxon>Paraburkholderia</taxon>
    </lineage>
</organism>
<proteinExistence type="predicted"/>
<gene>
    <name evidence="1" type="ORF">VSR83_12075</name>
</gene>
<name>A0ACC6RGX1_9BURK</name>
<protein>
    <submittedName>
        <fullName evidence="1">Uncharacterized protein</fullName>
    </submittedName>
</protein>
<comment type="caution">
    <text evidence="1">The sequence shown here is derived from an EMBL/GenBank/DDBJ whole genome shotgun (WGS) entry which is preliminary data.</text>
</comment>